<dbReference type="PANTHER" id="PTHR47235">
    <property type="entry name" value="BLR6548 PROTEIN"/>
    <property type="match status" value="1"/>
</dbReference>
<dbReference type="InterPro" id="IPR028082">
    <property type="entry name" value="Peripla_BP_I"/>
</dbReference>
<organism evidence="3">
    <name type="scientific">freshwater metagenome</name>
    <dbReference type="NCBI Taxonomy" id="449393"/>
    <lineage>
        <taxon>unclassified sequences</taxon>
        <taxon>metagenomes</taxon>
        <taxon>ecological metagenomes</taxon>
    </lineage>
</organism>
<gene>
    <name evidence="3" type="ORF">UFOPK1643_00229</name>
</gene>
<dbReference type="Gene3D" id="3.40.50.2300">
    <property type="match status" value="2"/>
</dbReference>
<dbReference type="Pfam" id="PF13458">
    <property type="entry name" value="Peripla_BP_6"/>
    <property type="match status" value="1"/>
</dbReference>
<dbReference type="PANTHER" id="PTHR47235:SF1">
    <property type="entry name" value="BLR6548 PROTEIN"/>
    <property type="match status" value="1"/>
</dbReference>
<accession>A0A6J6DEJ9</accession>
<evidence type="ECO:0000313" key="3">
    <source>
        <dbReference type="EMBL" id="CAB4561806.1"/>
    </source>
</evidence>
<reference evidence="3" key="1">
    <citation type="submission" date="2020-05" db="EMBL/GenBank/DDBJ databases">
        <authorList>
            <person name="Chiriac C."/>
            <person name="Salcher M."/>
            <person name="Ghai R."/>
            <person name="Kavagutti S V."/>
        </authorList>
    </citation>
    <scope>NUCLEOTIDE SEQUENCE</scope>
</reference>
<evidence type="ECO:0000259" key="2">
    <source>
        <dbReference type="Pfam" id="PF13458"/>
    </source>
</evidence>
<dbReference type="InterPro" id="IPR028081">
    <property type="entry name" value="Leu-bd"/>
</dbReference>
<sequence>MMRLNRSKKAITLTALAASVALVATMVPAQASTDKVGVTSTTIKLGISQPTTGPASAGYNKVAPAMNSYFKYVNDNGGINGRKIELIIKNDGYVVQRAVNESAALVDEGVFALVGSLGTANNTAVAEFLDLKSTGLPSLFVNTGFSGFSVKKDYPTMFSLFPSYYMEAKIFSEYIKKNFPGKKVGVIYQADDFGVDALAGLAQGGITLTEKIAYASLSQGTPSVGQGWITKLKAANVEVVVFYGVPTAVAAALRTAAALAYKPQWIVTSVGSDYTTLSGLGVTNALLDGVVTASFLPASTDDADPYVKLFKTIHTKYGTGTFDNNILTGMNTAMMTANAIKAAGPNLTRSGLIKAIETKGKSFASASLTPPTYSTTSHAGYAGFWVAQVNSSGVMVPESGKYKVYTTDAGKGAVKVSTYKRPAMPAKGLPK</sequence>
<evidence type="ECO:0000256" key="1">
    <source>
        <dbReference type="ARBA" id="ARBA00022729"/>
    </source>
</evidence>
<dbReference type="EMBL" id="CAEZTK010000009">
    <property type="protein sequence ID" value="CAB4561806.1"/>
    <property type="molecule type" value="Genomic_DNA"/>
</dbReference>
<protein>
    <submittedName>
        <fullName evidence="3">Unannotated protein</fullName>
    </submittedName>
</protein>
<dbReference type="SUPFAM" id="SSF53822">
    <property type="entry name" value="Periplasmic binding protein-like I"/>
    <property type="match status" value="1"/>
</dbReference>
<dbReference type="CDD" id="cd06343">
    <property type="entry name" value="PBP1_ABC_ligand_binding-like"/>
    <property type="match status" value="1"/>
</dbReference>
<keyword evidence="1" id="KW-0732">Signal</keyword>
<name>A0A6J6DEJ9_9ZZZZ</name>
<dbReference type="AlphaFoldDB" id="A0A6J6DEJ9"/>
<proteinExistence type="predicted"/>
<feature type="domain" description="Leucine-binding protein" evidence="2">
    <location>
        <begin position="42"/>
        <end position="393"/>
    </location>
</feature>